<name>A0A7X9ZHB1_STACP</name>
<dbReference type="Pfam" id="PF13462">
    <property type="entry name" value="Thioredoxin_4"/>
    <property type="match status" value="1"/>
</dbReference>
<gene>
    <name evidence="8" type="ORF">HHM13_07050</name>
    <name evidence="7" type="ORF">HHM24_08305</name>
</gene>
<dbReference type="SUPFAM" id="SSF52833">
    <property type="entry name" value="Thioredoxin-like"/>
    <property type="match status" value="1"/>
</dbReference>
<evidence type="ECO:0000313" key="7">
    <source>
        <dbReference type="EMBL" id="NMK54721.1"/>
    </source>
</evidence>
<evidence type="ECO:0000256" key="4">
    <source>
        <dbReference type="ARBA" id="ARBA00023157"/>
    </source>
</evidence>
<dbReference type="GO" id="GO:0016491">
    <property type="term" value="F:oxidoreductase activity"/>
    <property type="evidence" value="ECO:0007669"/>
    <property type="project" value="UniProtKB-KW"/>
</dbReference>
<evidence type="ECO:0000256" key="1">
    <source>
        <dbReference type="ARBA" id="ARBA00005791"/>
    </source>
</evidence>
<evidence type="ECO:0000256" key="2">
    <source>
        <dbReference type="ARBA" id="ARBA00022729"/>
    </source>
</evidence>
<dbReference type="AlphaFoldDB" id="A0A7X9ZHB1"/>
<dbReference type="EMBL" id="JABBMI010000069">
    <property type="protein sequence ID" value="NMK54721.1"/>
    <property type="molecule type" value="Genomic_DNA"/>
</dbReference>
<dbReference type="InterPro" id="IPR011767">
    <property type="entry name" value="GLR_AS"/>
</dbReference>
<dbReference type="InterPro" id="IPR036249">
    <property type="entry name" value="Thioredoxin-like_sf"/>
</dbReference>
<dbReference type="PANTHER" id="PTHR13887">
    <property type="entry name" value="GLUTATHIONE S-TRANSFERASE KAPPA"/>
    <property type="match status" value="1"/>
</dbReference>
<dbReference type="EMBL" id="JABBLX010000023">
    <property type="protein sequence ID" value="NMK97845.1"/>
    <property type="molecule type" value="Genomic_DNA"/>
</dbReference>
<dbReference type="PANTHER" id="PTHR13887:SF14">
    <property type="entry name" value="DISULFIDE BOND FORMATION PROTEIN D"/>
    <property type="match status" value="1"/>
</dbReference>
<evidence type="ECO:0000256" key="3">
    <source>
        <dbReference type="ARBA" id="ARBA00023002"/>
    </source>
</evidence>
<proteinExistence type="inferred from homology"/>
<evidence type="ECO:0000313" key="10">
    <source>
        <dbReference type="Proteomes" id="UP000550736"/>
    </source>
</evidence>
<dbReference type="Proteomes" id="UP000550736">
    <property type="component" value="Unassembled WGS sequence"/>
</dbReference>
<keyword evidence="4" id="KW-1015">Disulfide bond</keyword>
<sequence length="196" mass="22839">MKKLIGIIAILTIIFIYGCSKQPSSIKAKQDGKPLIVMYGDFKCPYCKKVEDKVMPKLRNKYIDKNKVKFQYVNLAFIGKDSIIGSRAQQAVNHYAPKYSLQFQKLMFEHQKDEDKKWITHTLIDKQIDKLNISNKTKDKIKANYKTKNSTSWKAAEKDKKLGKEHHIKQTPTVFIEGKKVKDPYDFSSYQKLLEE</sequence>
<evidence type="ECO:0000256" key="5">
    <source>
        <dbReference type="ARBA" id="ARBA00023284"/>
    </source>
</evidence>
<evidence type="ECO:0000313" key="8">
    <source>
        <dbReference type="EMBL" id="NMK97845.1"/>
    </source>
</evidence>
<evidence type="ECO:0000313" key="9">
    <source>
        <dbReference type="Proteomes" id="UP000538955"/>
    </source>
</evidence>
<dbReference type="PROSITE" id="PS00195">
    <property type="entry name" value="GLUTAREDOXIN_1"/>
    <property type="match status" value="1"/>
</dbReference>
<evidence type="ECO:0000259" key="6">
    <source>
        <dbReference type="Pfam" id="PF13462"/>
    </source>
</evidence>
<protein>
    <submittedName>
        <fullName evidence="8">DsbA family protein</fullName>
    </submittedName>
</protein>
<feature type="domain" description="Thioredoxin-like fold" evidence="6">
    <location>
        <begin position="31"/>
        <end position="195"/>
    </location>
</feature>
<accession>A0A7X9ZHB1</accession>
<dbReference type="Proteomes" id="UP000538955">
    <property type="component" value="Unassembled WGS sequence"/>
</dbReference>
<keyword evidence="3" id="KW-0560">Oxidoreductase</keyword>
<keyword evidence="2" id="KW-0732">Signal</keyword>
<reference evidence="9 10" key="1">
    <citation type="submission" date="2020-04" db="EMBL/GenBank/DDBJ databases">
        <title>The Epidemiology and Molecular Characteristics of Linezolid-Resistant Staphylococcus capitis in Huashan Hospital, Shanghai.</title>
        <authorList>
            <person name="Ding L."/>
            <person name="Li P."/>
            <person name="Yang Y."/>
            <person name="Lin D."/>
            <person name="Xu X."/>
        </authorList>
    </citation>
    <scope>NUCLEOTIDE SEQUENCE [LARGE SCALE GENOMIC DNA]</scope>
    <source>
        <strain evidence="8 10">12-86</strain>
        <strain evidence="7 9">17-84</strain>
    </source>
</reference>
<organism evidence="8 10">
    <name type="scientific">Staphylococcus capitis</name>
    <dbReference type="NCBI Taxonomy" id="29388"/>
    <lineage>
        <taxon>Bacteria</taxon>
        <taxon>Bacillati</taxon>
        <taxon>Bacillota</taxon>
        <taxon>Bacilli</taxon>
        <taxon>Bacillales</taxon>
        <taxon>Staphylococcaceae</taxon>
        <taxon>Staphylococcus</taxon>
    </lineage>
</organism>
<comment type="caution">
    <text evidence="8">The sequence shown here is derived from an EMBL/GenBank/DDBJ whole genome shotgun (WGS) entry which is preliminary data.</text>
</comment>
<comment type="similarity">
    <text evidence="1">Belongs to the thioredoxin family. DsbA subfamily.</text>
</comment>
<dbReference type="RefSeq" id="WP_023351199.1">
    <property type="nucleotide sequence ID" value="NZ_CBCPJN010000002.1"/>
</dbReference>
<dbReference type="PROSITE" id="PS51257">
    <property type="entry name" value="PROKAR_LIPOPROTEIN"/>
    <property type="match status" value="1"/>
</dbReference>
<keyword evidence="5" id="KW-0676">Redox-active center</keyword>
<keyword evidence="9" id="KW-1185">Reference proteome</keyword>
<dbReference type="InterPro" id="IPR012336">
    <property type="entry name" value="Thioredoxin-like_fold"/>
</dbReference>
<dbReference type="Gene3D" id="3.40.30.10">
    <property type="entry name" value="Glutaredoxin"/>
    <property type="match status" value="1"/>
</dbReference>